<comment type="caution">
    <text evidence="1">The sequence shown here is derived from an EMBL/GenBank/DDBJ whole genome shotgun (WGS) entry which is preliminary data.</text>
</comment>
<dbReference type="Pfam" id="PF01359">
    <property type="entry name" value="Transposase_1"/>
    <property type="match status" value="1"/>
</dbReference>
<sequence length="123" mass="14556">MPDPFVKGEIHEKKVMLSVWWGVHEIYRFELLPDNTTLTAEVYCAQLQRPADKTRKEHPKLDNVGRQHWCTITRALTSRIRLPRKFWNSDGKFYRTHRTARTWPQRLPTFPIASASLGREALR</sequence>
<evidence type="ECO:0000313" key="2">
    <source>
        <dbReference type="Proteomes" id="UP001303046"/>
    </source>
</evidence>
<accession>A0ABR1D3C3</accession>
<reference evidence="1 2" key="1">
    <citation type="submission" date="2023-08" db="EMBL/GenBank/DDBJ databases">
        <title>A Necator americanus chromosomal reference genome.</title>
        <authorList>
            <person name="Ilik V."/>
            <person name="Petrzelkova K.J."/>
            <person name="Pardy F."/>
            <person name="Fuh T."/>
            <person name="Niatou-Singa F.S."/>
            <person name="Gouil Q."/>
            <person name="Baker L."/>
            <person name="Ritchie M.E."/>
            <person name="Jex A.R."/>
            <person name="Gazzola D."/>
            <person name="Li H."/>
            <person name="Toshio Fujiwara R."/>
            <person name="Zhan B."/>
            <person name="Aroian R.V."/>
            <person name="Pafco B."/>
            <person name="Schwarz E.M."/>
        </authorList>
    </citation>
    <scope>NUCLEOTIDE SEQUENCE [LARGE SCALE GENOMIC DNA]</scope>
    <source>
        <strain evidence="1 2">Aroian</strain>
        <tissue evidence="1">Whole animal</tissue>
    </source>
</reference>
<organism evidence="1 2">
    <name type="scientific">Necator americanus</name>
    <name type="common">Human hookworm</name>
    <dbReference type="NCBI Taxonomy" id="51031"/>
    <lineage>
        <taxon>Eukaryota</taxon>
        <taxon>Metazoa</taxon>
        <taxon>Ecdysozoa</taxon>
        <taxon>Nematoda</taxon>
        <taxon>Chromadorea</taxon>
        <taxon>Rhabditida</taxon>
        <taxon>Rhabditina</taxon>
        <taxon>Rhabditomorpha</taxon>
        <taxon>Strongyloidea</taxon>
        <taxon>Ancylostomatidae</taxon>
        <taxon>Bunostominae</taxon>
        <taxon>Necator</taxon>
    </lineage>
</organism>
<dbReference type="EMBL" id="JAVFWL010000003">
    <property type="protein sequence ID" value="KAK6744255.1"/>
    <property type="molecule type" value="Genomic_DNA"/>
</dbReference>
<protein>
    <submittedName>
        <fullName evidence="1">Uncharacterized protein</fullName>
    </submittedName>
</protein>
<gene>
    <name evidence="1" type="primary">Necator_chrIII.g11907</name>
    <name evidence="1" type="ORF">RB195_011141</name>
</gene>
<evidence type="ECO:0000313" key="1">
    <source>
        <dbReference type="EMBL" id="KAK6744255.1"/>
    </source>
</evidence>
<dbReference type="Proteomes" id="UP001303046">
    <property type="component" value="Unassembled WGS sequence"/>
</dbReference>
<dbReference type="InterPro" id="IPR001888">
    <property type="entry name" value="Transposase_1"/>
</dbReference>
<name>A0ABR1D3C3_NECAM</name>
<proteinExistence type="predicted"/>
<dbReference type="InterPro" id="IPR036397">
    <property type="entry name" value="RNaseH_sf"/>
</dbReference>
<dbReference type="Gene3D" id="3.30.420.10">
    <property type="entry name" value="Ribonuclease H-like superfamily/Ribonuclease H"/>
    <property type="match status" value="1"/>
</dbReference>
<keyword evidence="2" id="KW-1185">Reference proteome</keyword>